<dbReference type="InterPro" id="IPR001761">
    <property type="entry name" value="Peripla_BP/Lac1_sug-bd_dom"/>
</dbReference>
<dbReference type="EMBL" id="CP016893">
    <property type="protein sequence ID" value="AST56984.1"/>
    <property type="molecule type" value="Genomic_DNA"/>
</dbReference>
<dbReference type="CDD" id="cd01392">
    <property type="entry name" value="HTH_LacI"/>
    <property type="match status" value="1"/>
</dbReference>
<dbReference type="InterPro" id="IPR010982">
    <property type="entry name" value="Lambda_DNA-bd_dom_sf"/>
</dbReference>
<accession>A0A223HXH4</accession>
<evidence type="ECO:0000313" key="7">
    <source>
        <dbReference type="Proteomes" id="UP000214975"/>
    </source>
</evidence>
<sequence>MYTKKQTKITINEVAKLANVSRTTVSRYLNGKYEYMSEETKNRIHDIIEQLGYRPNAVARNLKLSKSGQIGLVVSNIANPVFSMLLKGISSRCEEEEYQIVVYNTDDDYKKEKQSIQSLIASGTEGLILNTTGKNYDMLLEEQDKVPIVLVNENISNSNFDIVTSDNYEMTYYVVKKLHKSGFKNIAFFTEDIATISTNYLRQKAFIDALYDCGEKNVEKMIYVIDCQRRPSVINAIYNFYHDYKTPRAVFAVNSTVLLATLQGITDLEFKIPNDFAVCGYDDWGWSELISPNITTILQPSYEIGREAANLLLKKIRGDNNHKPEIIKIKSKLNIQNSTPIV</sequence>
<reference evidence="6 7" key="1">
    <citation type="submission" date="2016-08" db="EMBL/GenBank/DDBJ databases">
        <title>A novel genetic cassette of butanologenic Thermoanaerobacterium thermosaccharolyticum that directly convert cellulose to butanol.</title>
        <authorList>
            <person name="Li T."/>
            <person name="He J."/>
        </authorList>
    </citation>
    <scope>NUCLEOTIDE SEQUENCE [LARGE SCALE GENOMIC DNA]</scope>
    <source>
        <strain evidence="6 7">TG57</strain>
    </source>
</reference>
<protein>
    <submittedName>
        <fullName evidence="6">KDG operon repressor</fullName>
    </submittedName>
</protein>
<dbReference type="Gene3D" id="3.40.50.2300">
    <property type="match status" value="2"/>
</dbReference>
<dbReference type="Proteomes" id="UP000214975">
    <property type="component" value="Chromosome"/>
</dbReference>
<dbReference type="InterPro" id="IPR001387">
    <property type="entry name" value="Cro/C1-type_HTH"/>
</dbReference>
<dbReference type="RefSeq" id="WP_094396968.1">
    <property type="nucleotide sequence ID" value="NZ_CP016893.1"/>
</dbReference>
<evidence type="ECO:0000256" key="2">
    <source>
        <dbReference type="ARBA" id="ARBA00023125"/>
    </source>
</evidence>
<gene>
    <name evidence="6" type="ORF">Thert_00841</name>
</gene>
<feature type="domain" description="HTH cro/C1-type" evidence="5">
    <location>
        <begin position="5"/>
        <end position="34"/>
    </location>
</feature>
<evidence type="ECO:0000259" key="4">
    <source>
        <dbReference type="PROSITE" id="PS50932"/>
    </source>
</evidence>
<evidence type="ECO:0000256" key="1">
    <source>
        <dbReference type="ARBA" id="ARBA00023015"/>
    </source>
</evidence>
<keyword evidence="2" id="KW-0238">DNA-binding</keyword>
<feature type="domain" description="HTH lacI-type" evidence="4">
    <location>
        <begin position="9"/>
        <end position="64"/>
    </location>
</feature>
<dbReference type="PROSITE" id="PS50943">
    <property type="entry name" value="HTH_CROC1"/>
    <property type="match status" value="1"/>
</dbReference>
<dbReference type="Gene3D" id="1.10.260.40">
    <property type="entry name" value="lambda repressor-like DNA-binding domains"/>
    <property type="match status" value="1"/>
</dbReference>
<dbReference type="AlphaFoldDB" id="A0A223HXH4"/>
<evidence type="ECO:0000256" key="3">
    <source>
        <dbReference type="ARBA" id="ARBA00023163"/>
    </source>
</evidence>
<dbReference type="PANTHER" id="PTHR30146:SF154">
    <property type="entry name" value="TRANSCRIPTION REGULATOR, MEMBER OF GALR FAMILY"/>
    <property type="match status" value="1"/>
</dbReference>
<dbReference type="GO" id="GO:0003700">
    <property type="term" value="F:DNA-binding transcription factor activity"/>
    <property type="evidence" value="ECO:0007669"/>
    <property type="project" value="TreeGrafter"/>
</dbReference>
<keyword evidence="1" id="KW-0805">Transcription regulation</keyword>
<dbReference type="CDD" id="cd06283">
    <property type="entry name" value="PBP1_RegR_EndR_KdgR-like"/>
    <property type="match status" value="1"/>
</dbReference>
<dbReference type="SMART" id="SM00354">
    <property type="entry name" value="HTH_LACI"/>
    <property type="match status" value="1"/>
</dbReference>
<name>A0A223HXH4_THETR</name>
<dbReference type="PANTHER" id="PTHR30146">
    <property type="entry name" value="LACI-RELATED TRANSCRIPTIONAL REPRESSOR"/>
    <property type="match status" value="1"/>
</dbReference>
<evidence type="ECO:0000259" key="5">
    <source>
        <dbReference type="PROSITE" id="PS50943"/>
    </source>
</evidence>
<dbReference type="InterPro" id="IPR028082">
    <property type="entry name" value="Peripla_BP_I"/>
</dbReference>
<dbReference type="Pfam" id="PF00532">
    <property type="entry name" value="Peripla_BP_1"/>
    <property type="match status" value="1"/>
</dbReference>
<organism evidence="6 7">
    <name type="scientific">Thermoanaerobacterium thermosaccharolyticum</name>
    <name type="common">Clostridium thermosaccharolyticum</name>
    <dbReference type="NCBI Taxonomy" id="1517"/>
    <lineage>
        <taxon>Bacteria</taxon>
        <taxon>Bacillati</taxon>
        <taxon>Bacillota</taxon>
        <taxon>Clostridia</taxon>
        <taxon>Thermoanaerobacterales</taxon>
        <taxon>Thermoanaerobacteraceae</taxon>
        <taxon>Thermoanaerobacterium</taxon>
    </lineage>
</organism>
<dbReference type="PROSITE" id="PS00356">
    <property type="entry name" value="HTH_LACI_1"/>
    <property type="match status" value="1"/>
</dbReference>
<dbReference type="InterPro" id="IPR000843">
    <property type="entry name" value="HTH_LacI"/>
</dbReference>
<dbReference type="SUPFAM" id="SSF53822">
    <property type="entry name" value="Periplasmic binding protein-like I"/>
    <property type="match status" value="1"/>
</dbReference>
<dbReference type="PROSITE" id="PS50932">
    <property type="entry name" value="HTH_LACI_2"/>
    <property type="match status" value="1"/>
</dbReference>
<dbReference type="Pfam" id="PF00356">
    <property type="entry name" value="LacI"/>
    <property type="match status" value="1"/>
</dbReference>
<dbReference type="SUPFAM" id="SSF47413">
    <property type="entry name" value="lambda repressor-like DNA-binding domains"/>
    <property type="match status" value="1"/>
</dbReference>
<evidence type="ECO:0000313" key="6">
    <source>
        <dbReference type="EMBL" id="AST56984.1"/>
    </source>
</evidence>
<keyword evidence="3" id="KW-0804">Transcription</keyword>
<dbReference type="GO" id="GO:0000976">
    <property type="term" value="F:transcription cis-regulatory region binding"/>
    <property type="evidence" value="ECO:0007669"/>
    <property type="project" value="TreeGrafter"/>
</dbReference>
<proteinExistence type="predicted"/>